<reference evidence="1" key="1">
    <citation type="submission" date="2019-11" db="EMBL/GenBank/DDBJ databases">
        <title>Microbial mats filling the niche in hypersaline microbial mats.</title>
        <authorList>
            <person name="Wong H.L."/>
            <person name="Macleod F.I."/>
            <person name="White R.A. III"/>
            <person name="Burns B.P."/>
        </authorList>
    </citation>
    <scope>NUCLEOTIDE SEQUENCE</scope>
    <source>
        <strain evidence="1">Rbin_158</strain>
    </source>
</reference>
<dbReference type="Proteomes" id="UP000649604">
    <property type="component" value="Unassembled WGS sequence"/>
</dbReference>
<dbReference type="Pfam" id="PF14385">
    <property type="entry name" value="DUF4416"/>
    <property type="match status" value="1"/>
</dbReference>
<proteinExistence type="predicted"/>
<dbReference type="AlphaFoldDB" id="A0A9D5JTF2"/>
<organism evidence="1 2">
    <name type="scientific">candidate division KSB3 bacterium</name>
    <dbReference type="NCBI Taxonomy" id="2044937"/>
    <lineage>
        <taxon>Bacteria</taxon>
        <taxon>candidate division KSB3</taxon>
    </lineage>
</organism>
<comment type="caution">
    <text evidence="1">The sequence shown here is derived from an EMBL/GenBank/DDBJ whole genome shotgun (WGS) entry which is preliminary data.</text>
</comment>
<dbReference type="InterPro" id="IPR025529">
    <property type="entry name" value="DUF4416"/>
</dbReference>
<evidence type="ECO:0000313" key="2">
    <source>
        <dbReference type="Proteomes" id="UP000649604"/>
    </source>
</evidence>
<gene>
    <name evidence="1" type="ORF">GF339_04245</name>
</gene>
<sequence length="180" mass="20737">MAQCHPPAPCKYFVAVLYRTPEALALAKRELSAAWGDFDFEGTDHLFDVTAYYEPEMGAPLSRRLVVFTILMPPTELVEMKLRCNQIEDALAVNGQRIVNLDAGYLDHNKVVLASAKEAGQKIYLEQGIYADLVGRYKAGRYQPFEWSFPDFKDGRYDDELLAIRQIYLQQMRERRRHSL</sequence>
<evidence type="ECO:0000313" key="1">
    <source>
        <dbReference type="EMBL" id="MBD3323770.1"/>
    </source>
</evidence>
<dbReference type="EMBL" id="WJJP01000131">
    <property type="protein sequence ID" value="MBD3323770.1"/>
    <property type="molecule type" value="Genomic_DNA"/>
</dbReference>
<name>A0A9D5JTF2_9BACT</name>
<protein>
    <submittedName>
        <fullName evidence="1">DUF4416 family protein</fullName>
    </submittedName>
</protein>
<accession>A0A9D5JTF2</accession>